<dbReference type="AlphaFoldDB" id="A0AAN8C1C9"/>
<evidence type="ECO:0000313" key="4">
    <source>
        <dbReference type="Proteomes" id="UP001335648"/>
    </source>
</evidence>
<dbReference type="Proteomes" id="UP001335648">
    <property type="component" value="Unassembled WGS sequence"/>
</dbReference>
<evidence type="ECO:0000256" key="2">
    <source>
        <dbReference type="SAM" id="MobiDB-lite"/>
    </source>
</evidence>
<dbReference type="InterPro" id="IPR014756">
    <property type="entry name" value="Ig_E-set"/>
</dbReference>
<name>A0AAN8C1C9_9TELE</name>
<dbReference type="PROSITE" id="PS50194">
    <property type="entry name" value="FILAMIN_REPEAT"/>
    <property type="match status" value="1"/>
</dbReference>
<dbReference type="GO" id="GO:0007399">
    <property type="term" value="P:nervous system development"/>
    <property type="evidence" value="ECO:0007669"/>
    <property type="project" value="UniProtKB-ARBA"/>
</dbReference>
<evidence type="ECO:0000256" key="1">
    <source>
        <dbReference type="PROSITE-ProRule" id="PRU00087"/>
    </source>
</evidence>
<evidence type="ECO:0000313" key="3">
    <source>
        <dbReference type="EMBL" id="KAK5894090.1"/>
    </source>
</evidence>
<gene>
    <name evidence="3" type="ORF">CesoFtcFv8_010813</name>
</gene>
<reference evidence="3 4" key="1">
    <citation type="journal article" date="2023" name="Mol. Biol. Evol.">
        <title>Genomics of Secondarily Temperate Adaptation in the Only Non-Antarctic Icefish.</title>
        <authorList>
            <person name="Rivera-Colon A.G."/>
            <person name="Rayamajhi N."/>
            <person name="Minhas B.F."/>
            <person name="Madrigal G."/>
            <person name="Bilyk K.T."/>
            <person name="Yoon V."/>
            <person name="Hune M."/>
            <person name="Gregory S."/>
            <person name="Cheng C.H.C."/>
            <person name="Catchen J.M."/>
        </authorList>
    </citation>
    <scope>NUCLEOTIDE SEQUENCE [LARGE SCALE GENOMIC DNA]</scope>
    <source>
        <strain evidence="3">JC2023a</strain>
    </source>
</reference>
<accession>A0AAN8C1C9</accession>
<dbReference type="InterPro" id="IPR013783">
    <property type="entry name" value="Ig-like_fold"/>
</dbReference>
<dbReference type="Pfam" id="PF00630">
    <property type="entry name" value="Filamin"/>
    <property type="match status" value="1"/>
</dbReference>
<feature type="repeat" description="Filamin" evidence="1">
    <location>
        <begin position="43"/>
        <end position="97"/>
    </location>
</feature>
<dbReference type="Gene3D" id="2.60.40.10">
    <property type="entry name" value="Immunoglobulins"/>
    <property type="match status" value="1"/>
</dbReference>
<feature type="region of interest" description="Disordered" evidence="2">
    <location>
        <begin position="1"/>
        <end position="20"/>
    </location>
</feature>
<organism evidence="3 4">
    <name type="scientific">Champsocephalus esox</name>
    <name type="common">pike icefish</name>
    <dbReference type="NCBI Taxonomy" id="159716"/>
    <lineage>
        <taxon>Eukaryota</taxon>
        <taxon>Metazoa</taxon>
        <taxon>Chordata</taxon>
        <taxon>Craniata</taxon>
        <taxon>Vertebrata</taxon>
        <taxon>Euteleostomi</taxon>
        <taxon>Actinopterygii</taxon>
        <taxon>Neopterygii</taxon>
        <taxon>Teleostei</taxon>
        <taxon>Neoteleostei</taxon>
        <taxon>Acanthomorphata</taxon>
        <taxon>Eupercaria</taxon>
        <taxon>Perciformes</taxon>
        <taxon>Notothenioidei</taxon>
        <taxon>Channichthyidae</taxon>
        <taxon>Champsocephalus</taxon>
    </lineage>
</organism>
<keyword evidence="4" id="KW-1185">Reference proteome</keyword>
<comment type="caution">
    <text evidence="3">The sequence shown here is derived from an EMBL/GenBank/DDBJ whole genome shotgun (WGS) entry which is preliminary data.</text>
</comment>
<dbReference type="SUPFAM" id="SSF81296">
    <property type="entry name" value="E set domains"/>
    <property type="match status" value="1"/>
</dbReference>
<sequence length="97" mass="10202">MDGYEENTESAPAPLSPCPLKAPLSHTVGGRVHLFPSHSLCLSTACNPSLCKAKGRGLQPKGLRVKETADFQVFTKGAGTGELKVSIKGPNSRILVT</sequence>
<dbReference type="EMBL" id="JAULUE010002054">
    <property type="protein sequence ID" value="KAK5894090.1"/>
    <property type="molecule type" value="Genomic_DNA"/>
</dbReference>
<protein>
    <submittedName>
        <fullName evidence="3">Uncharacterized protein</fullName>
    </submittedName>
</protein>
<dbReference type="InterPro" id="IPR017868">
    <property type="entry name" value="Filamin/ABP280_repeat-like"/>
</dbReference>
<proteinExistence type="predicted"/>